<feature type="region of interest" description="Disordered" evidence="1">
    <location>
        <begin position="1"/>
        <end position="39"/>
    </location>
</feature>
<evidence type="ECO:0000256" key="1">
    <source>
        <dbReference type="SAM" id="MobiDB-lite"/>
    </source>
</evidence>
<keyword evidence="3" id="KW-1185">Reference proteome</keyword>
<organism evidence="2 3">
    <name type="scientific">Sphaerobolus stellatus (strain SS14)</name>
    <dbReference type="NCBI Taxonomy" id="990650"/>
    <lineage>
        <taxon>Eukaryota</taxon>
        <taxon>Fungi</taxon>
        <taxon>Dikarya</taxon>
        <taxon>Basidiomycota</taxon>
        <taxon>Agaricomycotina</taxon>
        <taxon>Agaricomycetes</taxon>
        <taxon>Phallomycetidae</taxon>
        <taxon>Geastrales</taxon>
        <taxon>Sphaerobolaceae</taxon>
        <taxon>Sphaerobolus</taxon>
    </lineage>
</organism>
<evidence type="ECO:0000313" key="2">
    <source>
        <dbReference type="EMBL" id="KIJ37401.1"/>
    </source>
</evidence>
<gene>
    <name evidence="2" type="ORF">M422DRAFT_69341</name>
</gene>
<feature type="compositionally biased region" description="Acidic residues" evidence="1">
    <location>
        <begin position="200"/>
        <end position="229"/>
    </location>
</feature>
<accession>A0A0C9VJC0</accession>
<feature type="compositionally biased region" description="Polar residues" evidence="1">
    <location>
        <begin position="1"/>
        <end position="19"/>
    </location>
</feature>
<name>A0A0C9VJC0_SPHS4</name>
<protein>
    <submittedName>
        <fullName evidence="2">Uncharacterized protein</fullName>
    </submittedName>
</protein>
<dbReference type="Proteomes" id="UP000054279">
    <property type="component" value="Unassembled WGS sequence"/>
</dbReference>
<proteinExistence type="predicted"/>
<reference evidence="2 3" key="1">
    <citation type="submission" date="2014-06" db="EMBL/GenBank/DDBJ databases">
        <title>Evolutionary Origins and Diversification of the Mycorrhizal Mutualists.</title>
        <authorList>
            <consortium name="DOE Joint Genome Institute"/>
            <consortium name="Mycorrhizal Genomics Consortium"/>
            <person name="Kohler A."/>
            <person name="Kuo A."/>
            <person name="Nagy L.G."/>
            <person name="Floudas D."/>
            <person name="Copeland A."/>
            <person name="Barry K.W."/>
            <person name="Cichocki N."/>
            <person name="Veneault-Fourrey C."/>
            <person name="LaButti K."/>
            <person name="Lindquist E.A."/>
            <person name="Lipzen A."/>
            <person name="Lundell T."/>
            <person name="Morin E."/>
            <person name="Murat C."/>
            <person name="Riley R."/>
            <person name="Ohm R."/>
            <person name="Sun H."/>
            <person name="Tunlid A."/>
            <person name="Henrissat B."/>
            <person name="Grigoriev I.V."/>
            <person name="Hibbett D.S."/>
            <person name="Martin F."/>
        </authorList>
    </citation>
    <scope>NUCLEOTIDE SEQUENCE [LARGE SCALE GENOMIC DNA]</scope>
    <source>
        <strain evidence="2 3">SS14</strain>
    </source>
</reference>
<feature type="region of interest" description="Disordered" evidence="1">
    <location>
        <begin position="193"/>
        <end position="239"/>
    </location>
</feature>
<sequence>MPPYRTNSPLLSSPTSIASSPPKREVPAGFLPSSRNKPQKLELLSRRELLDIYNRNKRILDQPAPSTSSYHQRLIHDQATIEGILGVEIIQDALSKTHITEDDPMGEPVPSSPPSRTVDAKRRALARFYTNTTQKGTTRALGLDEAVQLEQQAHMVAAERQKQEDERRRRQGLPVRGEVLSNAEREAKIWAFMNAKPSESDEEDVGWNATDSEDEDDPSNYFDYSDDEEAKGHPLVDPDELADLIRVDTHSFSS</sequence>
<dbReference type="EMBL" id="KN837169">
    <property type="protein sequence ID" value="KIJ37401.1"/>
    <property type="molecule type" value="Genomic_DNA"/>
</dbReference>
<dbReference type="HOGENOM" id="CLU_107426_0_0_1"/>
<dbReference type="OrthoDB" id="68090at2759"/>
<evidence type="ECO:0000313" key="3">
    <source>
        <dbReference type="Proteomes" id="UP000054279"/>
    </source>
</evidence>
<dbReference type="AlphaFoldDB" id="A0A0C9VJC0"/>